<evidence type="ECO:0000313" key="1">
    <source>
        <dbReference type="EMBL" id="EFZ36456.1"/>
    </source>
</evidence>
<organism evidence="1 2">
    <name type="scientific">Hoylesella oralis ATCC 33269</name>
    <dbReference type="NCBI Taxonomy" id="873533"/>
    <lineage>
        <taxon>Bacteria</taxon>
        <taxon>Pseudomonadati</taxon>
        <taxon>Bacteroidota</taxon>
        <taxon>Bacteroidia</taxon>
        <taxon>Bacteroidales</taxon>
        <taxon>Prevotellaceae</taxon>
        <taxon>Hoylesella</taxon>
    </lineage>
</organism>
<reference evidence="1" key="1">
    <citation type="submission" date="2011-01" db="EMBL/GenBank/DDBJ databases">
        <authorList>
            <person name="Muzny D."/>
            <person name="Qin X."/>
            <person name="Buhay C."/>
            <person name="Dugan-Rocha S."/>
            <person name="Ding Y."/>
            <person name="Chen G."/>
            <person name="Hawes A."/>
            <person name="Holder M."/>
            <person name="Jhangiani S."/>
            <person name="Johnson A."/>
            <person name="Khan Z."/>
            <person name="Li Z."/>
            <person name="Liu W."/>
            <person name="Liu X."/>
            <person name="Perez L."/>
            <person name="Shen H."/>
            <person name="Wang Q."/>
            <person name="Watt J."/>
            <person name="Xi L."/>
            <person name="Xin Y."/>
            <person name="Zhou J."/>
            <person name="Deng J."/>
            <person name="Jiang H."/>
            <person name="Liu Y."/>
            <person name="Qu J."/>
            <person name="Song X.-Z."/>
            <person name="Zhang L."/>
            <person name="Villasana D."/>
            <person name="Johnson A."/>
            <person name="Liu J."/>
            <person name="Liyanage D."/>
            <person name="Lorensuhewa L."/>
            <person name="Robinson T."/>
            <person name="Song A."/>
            <person name="Song B.-B."/>
            <person name="Dinh H."/>
            <person name="Thornton R."/>
            <person name="Coyle M."/>
            <person name="Francisco L."/>
            <person name="Jackson L."/>
            <person name="Javaid M."/>
            <person name="Korchina V."/>
            <person name="Kovar C."/>
            <person name="Mata R."/>
            <person name="Mathew T."/>
            <person name="Ngo R."/>
            <person name="Nguyen L."/>
            <person name="Nguyen N."/>
            <person name="Okwuonu G."/>
            <person name="Ongeri F."/>
            <person name="Pham C."/>
            <person name="Simmons D."/>
            <person name="Wilczek-Boney K."/>
            <person name="Hale W."/>
            <person name="Jakkamsetti A."/>
            <person name="Pham P."/>
            <person name="Ruth R."/>
            <person name="San Lucas F."/>
            <person name="Warren J."/>
            <person name="Zhang J."/>
            <person name="Zhao Z."/>
            <person name="Zhou C."/>
            <person name="Zhu D."/>
            <person name="Lee S."/>
            <person name="Bess C."/>
            <person name="Blankenburg K."/>
            <person name="Forbes L."/>
            <person name="Fu Q."/>
            <person name="Gubbala S."/>
            <person name="Hirani K."/>
            <person name="Jayaseelan J.C."/>
            <person name="Lara F."/>
            <person name="Munidasa M."/>
            <person name="Palculict T."/>
            <person name="Patil S."/>
            <person name="Pu L.-L."/>
            <person name="Saada N."/>
            <person name="Tang L."/>
            <person name="Weissenberger G."/>
            <person name="Zhu Y."/>
            <person name="Hemphill L."/>
            <person name="Shang Y."/>
            <person name="Youmans B."/>
            <person name="Ayvaz T."/>
            <person name="Ross M."/>
            <person name="Santibanez J."/>
            <person name="Aqrawi P."/>
            <person name="Gross S."/>
            <person name="Joshi V."/>
            <person name="Fowler G."/>
            <person name="Nazareth L."/>
            <person name="Reid J."/>
            <person name="Worley K."/>
            <person name="Petrosino J."/>
            <person name="Highlander S."/>
            <person name="Gibbs R."/>
        </authorList>
    </citation>
    <scope>NUCLEOTIDE SEQUENCE [LARGE SCALE GENOMIC DNA]</scope>
    <source>
        <strain evidence="1">ATCC 33269</strain>
    </source>
</reference>
<sequence>MFLIIYLLYFMQIGMMPQSAGAKLQLIYQYAKTSTVFFH</sequence>
<gene>
    <name evidence="1" type="ORF">HMPREF0663_11369</name>
</gene>
<keyword evidence="2" id="KW-1185">Reference proteome</keyword>
<protein>
    <submittedName>
        <fullName evidence="1">Uncharacterized protein</fullName>
    </submittedName>
</protein>
<name>E7RQB8_9BACT</name>
<dbReference type="HOGENOM" id="CLU_3314792_0_0_10"/>
<evidence type="ECO:0000313" key="2">
    <source>
        <dbReference type="Proteomes" id="UP000005580"/>
    </source>
</evidence>
<dbReference type="AlphaFoldDB" id="E7RQB8"/>
<dbReference type="EMBL" id="AEPE02000005">
    <property type="protein sequence ID" value="EFZ36456.1"/>
    <property type="molecule type" value="Genomic_DNA"/>
</dbReference>
<proteinExistence type="predicted"/>
<accession>E7RQB8</accession>
<dbReference type="Proteomes" id="UP000005580">
    <property type="component" value="Unassembled WGS sequence"/>
</dbReference>
<comment type="caution">
    <text evidence="1">The sequence shown here is derived from an EMBL/GenBank/DDBJ whole genome shotgun (WGS) entry which is preliminary data.</text>
</comment>